<comment type="similarity">
    <text evidence="6">Belongs to the RnfG family.</text>
</comment>
<evidence type="ECO:0000259" key="8">
    <source>
        <dbReference type="SMART" id="SM00900"/>
    </source>
</evidence>
<evidence type="ECO:0000313" key="10">
    <source>
        <dbReference type="EMBL" id="AEI38214.1"/>
    </source>
</evidence>
<dbReference type="KEGG" id="zmp:Zymop_1323"/>
<evidence type="ECO:0000256" key="6">
    <source>
        <dbReference type="HAMAP-Rule" id="MF_00479"/>
    </source>
</evidence>
<dbReference type="InterPro" id="IPR010209">
    <property type="entry name" value="Ion_transpt_RnfG/RsxG"/>
</dbReference>
<evidence type="ECO:0000313" key="11">
    <source>
        <dbReference type="Proteomes" id="UP000000491"/>
    </source>
</evidence>
<reference evidence="9 11" key="1">
    <citation type="journal article" date="2011" name="J. Bacteriol.">
        <title>Genome sequence of the ethanol-producing Zymomonas mobilis subsp. pomaceae lectotype strain ATCC 29192.</title>
        <authorList>
            <person name="Kouvelis V.N."/>
            <person name="Davenport K.W."/>
            <person name="Brettin T.S."/>
            <person name="Bruce D."/>
            <person name="Detter C."/>
            <person name="Han C.S."/>
            <person name="Nolan M."/>
            <person name="Tapia R."/>
            <person name="Damoulaki A."/>
            <person name="Kyrpides N.C."/>
            <person name="Typas M.A."/>
            <person name="Pappas K.M."/>
        </authorList>
    </citation>
    <scope>NUCLEOTIDE SEQUENCE [LARGE SCALE GENOMIC DNA]</scope>
    <source>
        <strain evidence="9">ATCC 29192</strain>
        <strain evidence="11">ATCC 29192 / DSM 22645 / JCM 10191 / CCUG 17912 / NBRC 13757 / NCIMB 11200 / NRRL B-4491 / Barker I</strain>
    </source>
</reference>
<dbReference type="InterPro" id="IPR007329">
    <property type="entry name" value="FMN-bd"/>
</dbReference>
<dbReference type="SMART" id="SM00900">
    <property type="entry name" value="FMN_bind"/>
    <property type="match status" value="1"/>
</dbReference>
<dbReference type="GO" id="GO:0022900">
    <property type="term" value="P:electron transport chain"/>
    <property type="evidence" value="ECO:0007669"/>
    <property type="project" value="UniProtKB-UniRule"/>
</dbReference>
<keyword evidence="6" id="KW-1003">Cell membrane</keyword>
<evidence type="ECO:0000256" key="4">
    <source>
        <dbReference type="ARBA" id="ARBA00022643"/>
    </source>
</evidence>
<dbReference type="Proteomes" id="UP000000491">
    <property type="component" value="Chromosome"/>
</dbReference>
<keyword evidence="6 7" id="KW-0472">Membrane</keyword>
<keyword evidence="1 6" id="KW-0813">Transport</keyword>
<feature type="transmembrane region" description="Helical" evidence="7">
    <location>
        <begin position="39"/>
        <end position="61"/>
    </location>
</feature>
<organism evidence="9 11">
    <name type="scientific">Zymomonas mobilis subsp. pomaceae (strain ATCC 29192 / DSM 22645 / JCM 10191 / CCUG 17912 / NBRC 13757 / NCIMB 11200 / NRRL B-4491 / Barker I)</name>
    <dbReference type="NCBI Taxonomy" id="579138"/>
    <lineage>
        <taxon>Bacteria</taxon>
        <taxon>Pseudomonadati</taxon>
        <taxon>Pseudomonadota</taxon>
        <taxon>Alphaproteobacteria</taxon>
        <taxon>Sphingomonadales</taxon>
        <taxon>Zymomonadaceae</taxon>
        <taxon>Zymomonas</taxon>
    </lineage>
</organism>
<dbReference type="Pfam" id="PF04205">
    <property type="entry name" value="FMN_bind"/>
    <property type="match status" value="1"/>
</dbReference>
<comment type="cofactor">
    <cofactor evidence="6">
        <name>FMN</name>
        <dbReference type="ChEBI" id="CHEBI:58210"/>
    </cofactor>
</comment>
<feature type="modified residue" description="FMN phosphoryl threonine" evidence="6">
    <location>
        <position position="205"/>
    </location>
</feature>
<evidence type="ECO:0000256" key="3">
    <source>
        <dbReference type="ARBA" id="ARBA00022630"/>
    </source>
</evidence>
<dbReference type="NCBIfam" id="NF002519">
    <property type="entry name" value="PRK01908.1"/>
    <property type="match status" value="1"/>
</dbReference>
<dbReference type="EMBL" id="CP002865">
    <property type="protein sequence ID" value="AEI38214.1"/>
    <property type="molecule type" value="Genomic_DNA"/>
</dbReference>
<dbReference type="eggNOG" id="COG4659">
    <property type="taxonomic scope" value="Bacteria"/>
</dbReference>
<evidence type="ECO:0000256" key="5">
    <source>
        <dbReference type="ARBA" id="ARBA00022982"/>
    </source>
</evidence>
<name>F8EUN1_ZYMMT</name>
<dbReference type="RefSeq" id="WP_013934572.1">
    <property type="nucleotide sequence ID" value="NC_015709.1"/>
</dbReference>
<dbReference type="PIRSF" id="PIRSF006091">
    <property type="entry name" value="E_trnsport_RnfG"/>
    <property type="match status" value="1"/>
</dbReference>
<evidence type="ECO:0000256" key="2">
    <source>
        <dbReference type="ARBA" id="ARBA00022553"/>
    </source>
</evidence>
<dbReference type="NCBIfam" id="TIGR01947">
    <property type="entry name" value="rnfG"/>
    <property type="match status" value="1"/>
</dbReference>
<keyword evidence="5 6" id="KW-0249">Electron transport</keyword>
<dbReference type="EMBL" id="CP002865">
    <property type="protein sequence ID" value="AEI38177.1"/>
    <property type="molecule type" value="Genomic_DNA"/>
</dbReference>
<keyword evidence="3 6" id="KW-0285">Flavoprotein</keyword>
<dbReference type="GO" id="GO:0005886">
    <property type="term" value="C:plasma membrane"/>
    <property type="evidence" value="ECO:0007669"/>
    <property type="project" value="UniProtKB-SubCell"/>
</dbReference>
<dbReference type="AlphaFoldDB" id="F8EUN1"/>
<keyword evidence="6" id="KW-1278">Translocase</keyword>
<dbReference type="GO" id="GO:0010181">
    <property type="term" value="F:FMN binding"/>
    <property type="evidence" value="ECO:0007669"/>
    <property type="project" value="InterPro"/>
</dbReference>
<sequence>MTEQKDEAEERKEAVEQDALFRADEAMHADDKAEKEKPFFIHGFVLAVFCLGFGALLALTYHLTVKTIAERGVEDQQASLSQVIPDSIHDNDISANPIHVKDADGRDVEVFRALKEGHVTGVAYEILGSGYSGEIRLMMGVDDQGKILGVRTLAHKETPGLGDKIEATKSDWILRFTGLSSSNPPAEKWKVKKDGGQFDQFSGATITPRGVVAAIHRGLQFFATNKNRLLENPDVK</sequence>
<keyword evidence="6 7" id="KW-0812">Transmembrane</keyword>
<proteinExistence type="inferred from homology"/>
<protein>
    <recommendedName>
        <fullName evidence="6">Ion-translocating oxidoreductase complex subunit G</fullName>
        <ecNumber evidence="6">7.-.-.-</ecNumber>
    </recommendedName>
    <alternativeName>
        <fullName evidence="6">Rnf electron transport complex subunit G</fullName>
    </alternativeName>
</protein>
<gene>
    <name evidence="6" type="primary">rnfG</name>
    <name evidence="9" type="ordered locus">Zymop_1286</name>
    <name evidence="10" type="ordered locus">Zymop_1323</name>
</gene>
<comment type="subcellular location">
    <subcellularLocation>
        <location evidence="6">Cell inner membrane</location>
        <topology evidence="6">Single-pass membrane protein</topology>
    </subcellularLocation>
</comment>
<keyword evidence="6 7" id="KW-1133">Transmembrane helix</keyword>
<dbReference type="HAMAP" id="MF_00479">
    <property type="entry name" value="RsxG_RnfG"/>
    <property type="match status" value="1"/>
</dbReference>
<keyword evidence="4 6" id="KW-0288">FMN</keyword>
<dbReference type="KEGG" id="zmp:Zymop_1286"/>
<dbReference type="PANTHER" id="PTHR36118">
    <property type="entry name" value="ION-TRANSLOCATING OXIDOREDUCTASE COMPLEX SUBUNIT G"/>
    <property type="match status" value="1"/>
</dbReference>
<dbReference type="GO" id="GO:0009055">
    <property type="term" value="F:electron transfer activity"/>
    <property type="evidence" value="ECO:0007669"/>
    <property type="project" value="InterPro"/>
</dbReference>
<comment type="subunit">
    <text evidence="6">The complex is composed of six subunits: RnfA, RnfB, RnfC, RnfD, RnfE and RnfG.</text>
</comment>
<dbReference type="HOGENOM" id="CLU_077882_1_0_5"/>
<dbReference type="STRING" id="579138.Zymop_1286"/>
<evidence type="ECO:0000313" key="9">
    <source>
        <dbReference type="EMBL" id="AEI38177.1"/>
    </source>
</evidence>
<evidence type="ECO:0000256" key="7">
    <source>
        <dbReference type="SAM" id="Phobius"/>
    </source>
</evidence>
<dbReference type="EC" id="7.-.-.-" evidence="6"/>
<keyword evidence="2 6" id="KW-0597">Phosphoprotein</keyword>
<accession>F8EUN1</accession>
<reference evidence="9" key="2">
    <citation type="submission" date="2011-06" db="EMBL/GenBank/DDBJ databases">
        <title>Complete sequence of chromosome of Zymomonas mobilis subsp. pomaceae ATCC 29192.</title>
        <authorList>
            <consortium name="US DOE Joint Genome Institute"/>
            <person name="Lucas S."/>
            <person name="Copeland A."/>
            <person name="Lapidus A."/>
            <person name="Cheng J.-F."/>
            <person name="Goodwin L."/>
            <person name="Pitluck S."/>
            <person name="Davenport K."/>
            <person name="Brettin T."/>
            <person name="Detter J.C."/>
            <person name="Han C."/>
            <person name="Tapia R."/>
            <person name="Land M."/>
            <person name="Hauser L."/>
            <person name="Kyrpides N."/>
            <person name="Ivanova N."/>
            <person name="Mikhailova N."/>
            <person name="Pagani I."/>
            <person name="Pappas K.M."/>
            <person name="Woyke T."/>
        </authorList>
    </citation>
    <scope>NUCLEOTIDE SEQUENCE</scope>
    <source>
        <strain evidence="9">ATCC 29192</strain>
    </source>
</reference>
<dbReference type="PANTHER" id="PTHR36118:SF1">
    <property type="entry name" value="ION-TRANSLOCATING OXIDOREDUCTASE COMPLEX SUBUNIT G"/>
    <property type="match status" value="1"/>
</dbReference>
<dbReference type="PATRIC" id="fig|579138.3.peg.1363"/>
<comment type="function">
    <text evidence="6">Part of a membrane-bound complex that couples electron transfer with translocation of ions across the membrane.</text>
</comment>
<feature type="domain" description="FMN-binding" evidence="8">
    <location>
        <begin position="130"/>
        <end position="222"/>
    </location>
</feature>
<evidence type="ECO:0000256" key="1">
    <source>
        <dbReference type="ARBA" id="ARBA00022448"/>
    </source>
</evidence>
<keyword evidence="6" id="KW-0997">Cell inner membrane</keyword>